<proteinExistence type="inferred from homology"/>
<dbReference type="Proteomes" id="UP000286246">
    <property type="component" value="Unassembled WGS sequence"/>
</dbReference>
<dbReference type="InterPro" id="IPR013325">
    <property type="entry name" value="RNA_pol_sigma_r2"/>
</dbReference>
<evidence type="ECO:0000259" key="5">
    <source>
        <dbReference type="Pfam" id="PF04542"/>
    </source>
</evidence>
<evidence type="ECO:0000259" key="6">
    <source>
        <dbReference type="Pfam" id="PF08281"/>
    </source>
</evidence>
<dbReference type="Gene3D" id="1.10.1740.10">
    <property type="match status" value="1"/>
</dbReference>
<dbReference type="OrthoDB" id="659569at2"/>
<reference evidence="7 8" key="1">
    <citation type="submission" date="2018-09" db="EMBL/GenBank/DDBJ databases">
        <title>Genomic Encyclopedia of Type Strains, Phase III (KMG-III): the genomes of soil and plant-associated and newly described type strains.</title>
        <authorList>
            <person name="Whitman W."/>
        </authorList>
    </citation>
    <scope>NUCLEOTIDE SEQUENCE [LARGE SCALE GENOMIC DNA]</scope>
    <source>
        <strain evidence="7 8">CECT 7938</strain>
    </source>
</reference>
<dbReference type="NCBIfam" id="TIGR02985">
    <property type="entry name" value="Sig70_bacteroi1"/>
    <property type="match status" value="1"/>
</dbReference>
<keyword evidence="4" id="KW-0804">Transcription</keyword>
<dbReference type="GO" id="GO:0003677">
    <property type="term" value="F:DNA binding"/>
    <property type="evidence" value="ECO:0007669"/>
    <property type="project" value="InterPro"/>
</dbReference>
<sequence>MNKYKVLTDSNLVSLLKQRDRNAFAEIYDRYSMMIYYKVNQMLRDENAAKDLVQDLFTSIWEKSDFIRDNVGISSYLYVASRNRVLNYIQKGKTKSDYLAEIGKYSLQVSDETLEKLDEKDLMLLITSEIAKLPAKMREVFELSRLEDLSHREIAERLNLSESTVKKQVQNALKILKVRLAHYNSLGIMLLIFLRSN</sequence>
<evidence type="ECO:0000313" key="7">
    <source>
        <dbReference type="EMBL" id="RKE57259.1"/>
    </source>
</evidence>
<keyword evidence="8" id="KW-1185">Reference proteome</keyword>
<dbReference type="CDD" id="cd06171">
    <property type="entry name" value="Sigma70_r4"/>
    <property type="match status" value="1"/>
</dbReference>
<comment type="similarity">
    <text evidence="1">Belongs to the sigma-70 factor family. ECF subfamily.</text>
</comment>
<dbReference type="RefSeq" id="WP_120258835.1">
    <property type="nucleotide sequence ID" value="NZ_RAPY01000001.1"/>
</dbReference>
<dbReference type="NCBIfam" id="TIGR02937">
    <property type="entry name" value="sigma70-ECF"/>
    <property type="match status" value="1"/>
</dbReference>
<comment type="caution">
    <text evidence="7">The sequence shown here is derived from an EMBL/GenBank/DDBJ whole genome shotgun (WGS) entry which is preliminary data.</text>
</comment>
<feature type="domain" description="RNA polymerase sigma factor 70 region 4 type 2" evidence="6">
    <location>
        <begin position="126"/>
        <end position="175"/>
    </location>
</feature>
<dbReference type="Pfam" id="PF04542">
    <property type="entry name" value="Sigma70_r2"/>
    <property type="match status" value="1"/>
</dbReference>
<dbReference type="InterPro" id="IPR007627">
    <property type="entry name" value="RNA_pol_sigma70_r2"/>
</dbReference>
<dbReference type="GO" id="GO:0006352">
    <property type="term" value="P:DNA-templated transcription initiation"/>
    <property type="evidence" value="ECO:0007669"/>
    <property type="project" value="InterPro"/>
</dbReference>
<evidence type="ECO:0000313" key="8">
    <source>
        <dbReference type="Proteomes" id="UP000286246"/>
    </source>
</evidence>
<dbReference type="PANTHER" id="PTHR43133:SF46">
    <property type="entry name" value="RNA POLYMERASE SIGMA-70 FACTOR ECF SUBFAMILY"/>
    <property type="match status" value="1"/>
</dbReference>
<dbReference type="InterPro" id="IPR014284">
    <property type="entry name" value="RNA_pol_sigma-70_dom"/>
</dbReference>
<name>A0A420BKM0_SPHD1</name>
<feature type="domain" description="RNA polymerase sigma-70 region 2" evidence="5">
    <location>
        <begin position="27"/>
        <end position="92"/>
    </location>
</feature>
<dbReference type="AlphaFoldDB" id="A0A420BKM0"/>
<dbReference type="InterPro" id="IPR039425">
    <property type="entry name" value="RNA_pol_sigma-70-like"/>
</dbReference>
<dbReference type="InterPro" id="IPR013249">
    <property type="entry name" value="RNA_pol_sigma70_r4_t2"/>
</dbReference>
<dbReference type="SUPFAM" id="SSF88946">
    <property type="entry name" value="Sigma2 domain of RNA polymerase sigma factors"/>
    <property type="match status" value="1"/>
</dbReference>
<dbReference type="Pfam" id="PF08281">
    <property type="entry name" value="Sigma70_r4_2"/>
    <property type="match status" value="1"/>
</dbReference>
<dbReference type="InterPro" id="IPR014327">
    <property type="entry name" value="RNA_pol_sigma70_bacteroid"/>
</dbReference>
<accession>A0A420BKM0</accession>
<evidence type="ECO:0000256" key="2">
    <source>
        <dbReference type="ARBA" id="ARBA00023015"/>
    </source>
</evidence>
<gene>
    <name evidence="7" type="ORF">DFQ12_2143</name>
</gene>
<keyword evidence="3" id="KW-0731">Sigma factor</keyword>
<dbReference type="SUPFAM" id="SSF88659">
    <property type="entry name" value="Sigma3 and sigma4 domains of RNA polymerase sigma factors"/>
    <property type="match status" value="1"/>
</dbReference>
<protein>
    <submittedName>
        <fullName evidence="7">RNA polymerase sigma-70 factor (ECF subfamily)</fullName>
    </submittedName>
</protein>
<dbReference type="PANTHER" id="PTHR43133">
    <property type="entry name" value="RNA POLYMERASE ECF-TYPE SIGMA FACTO"/>
    <property type="match status" value="1"/>
</dbReference>
<evidence type="ECO:0000256" key="3">
    <source>
        <dbReference type="ARBA" id="ARBA00023082"/>
    </source>
</evidence>
<evidence type="ECO:0000256" key="1">
    <source>
        <dbReference type="ARBA" id="ARBA00010641"/>
    </source>
</evidence>
<dbReference type="InterPro" id="IPR036388">
    <property type="entry name" value="WH-like_DNA-bd_sf"/>
</dbReference>
<organism evidence="7 8">
    <name type="scientific">Sphingobacterium detergens</name>
    <dbReference type="NCBI Taxonomy" id="1145106"/>
    <lineage>
        <taxon>Bacteria</taxon>
        <taxon>Pseudomonadati</taxon>
        <taxon>Bacteroidota</taxon>
        <taxon>Sphingobacteriia</taxon>
        <taxon>Sphingobacteriales</taxon>
        <taxon>Sphingobacteriaceae</taxon>
        <taxon>Sphingobacterium</taxon>
    </lineage>
</organism>
<evidence type="ECO:0000256" key="4">
    <source>
        <dbReference type="ARBA" id="ARBA00023163"/>
    </source>
</evidence>
<dbReference type="GO" id="GO:0016987">
    <property type="term" value="F:sigma factor activity"/>
    <property type="evidence" value="ECO:0007669"/>
    <property type="project" value="UniProtKB-KW"/>
</dbReference>
<dbReference type="Gene3D" id="1.10.10.10">
    <property type="entry name" value="Winged helix-like DNA-binding domain superfamily/Winged helix DNA-binding domain"/>
    <property type="match status" value="1"/>
</dbReference>
<dbReference type="InterPro" id="IPR013324">
    <property type="entry name" value="RNA_pol_sigma_r3/r4-like"/>
</dbReference>
<keyword evidence="2" id="KW-0805">Transcription regulation</keyword>
<dbReference type="EMBL" id="RAPY01000001">
    <property type="protein sequence ID" value="RKE57259.1"/>
    <property type="molecule type" value="Genomic_DNA"/>
</dbReference>